<dbReference type="PANTHER" id="PTHR33273:SF4">
    <property type="entry name" value="ENDONUCLEASE_EXONUCLEASE_PHOSPHATASE DOMAIN-CONTAINING PROTEIN"/>
    <property type="match status" value="1"/>
</dbReference>
<keyword evidence="3" id="KW-1185">Reference proteome</keyword>
<dbReference type="EMBL" id="CAJHJT010000034">
    <property type="protein sequence ID" value="CAD7003469.1"/>
    <property type="molecule type" value="Genomic_DNA"/>
</dbReference>
<dbReference type="PANTHER" id="PTHR33273">
    <property type="entry name" value="DOMAIN-CONTAINING PROTEIN, PUTATIVE-RELATED"/>
    <property type="match status" value="1"/>
</dbReference>
<dbReference type="InterPro" id="IPR036691">
    <property type="entry name" value="Endo/exonu/phosph_ase_sf"/>
</dbReference>
<name>A0A811UWA0_CERCA</name>
<comment type="caution">
    <text evidence="2">The sequence shown here is derived from an EMBL/GenBank/DDBJ whole genome shotgun (WGS) entry which is preliminary data.</text>
</comment>
<dbReference type="InterPro" id="IPR005135">
    <property type="entry name" value="Endo/exonuclease/phosphatase"/>
</dbReference>
<protein>
    <submittedName>
        <fullName evidence="2">(Mediterranean fruit fly) hypothetical protein</fullName>
    </submittedName>
</protein>
<accession>A0A811UWA0</accession>
<dbReference type="Gene3D" id="3.60.10.10">
    <property type="entry name" value="Endonuclease/exonuclease/phosphatase"/>
    <property type="match status" value="1"/>
</dbReference>
<proteinExistence type="predicted"/>
<dbReference type="AlphaFoldDB" id="A0A811UWA0"/>
<reference evidence="2" key="1">
    <citation type="submission" date="2020-11" db="EMBL/GenBank/DDBJ databases">
        <authorList>
            <person name="Whitehead M."/>
        </authorList>
    </citation>
    <scope>NUCLEOTIDE SEQUENCE</scope>
    <source>
        <strain evidence="2">EGII</strain>
    </source>
</reference>
<dbReference type="GO" id="GO:0003824">
    <property type="term" value="F:catalytic activity"/>
    <property type="evidence" value="ECO:0007669"/>
    <property type="project" value="InterPro"/>
</dbReference>
<dbReference type="Proteomes" id="UP000606786">
    <property type="component" value="Unassembled WGS sequence"/>
</dbReference>
<evidence type="ECO:0000259" key="1">
    <source>
        <dbReference type="Pfam" id="PF14529"/>
    </source>
</evidence>
<evidence type="ECO:0000313" key="3">
    <source>
        <dbReference type="Proteomes" id="UP000606786"/>
    </source>
</evidence>
<dbReference type="SUPFAM" id="SSF56219">
    <property type="entry name" value="DNase I-like"/>
    <property type="match status" value="1"/>
</dbReference>
<gene>
    <name evidence="2" type="ORF">CCAP1982_LOCUS11922</name>
</gene>
<feature type="domain" description="Endonuclease/exonuclease/phosphatase" evidence="1">
    <location>
        <begin position="111"/>
        <end position="233"/>
    </location>
</feature>
<sequence length="350" mass="39997">MDRHKLKCIAINVNSLISKQKRHYFNLFLQKHKPDVVLAAELRLSDKHNISFRNYSYVPQLMKTHTDNKNSQSTGIFIRENFQYNRIEVERTTYLETTAIELLTSDGNRIAIAAMYNRLSKTDKLCTSDLLKVLNALSARTNEIILGGDLNARHPSWGDNCTNTNGRVLFNWLSECPLLKVLPTANPTRTSGGCNSFIDLFIVSPFVTVCFDNDSEHYCKLRTHYFESDHRAIELCLDRSQNDILRQPPRKIIDYKNINSDELNQQLSAMLKNNCLALDRVASTTEIDNCISHLNVAWEKVINSEAVPKIEIRSKGLISLPSIILDFIKEKKNCVGQCSDVQIQDAKKYL</sequence>
<organism evidence="2 3">
    <name type="scientific">Ceratitis capitata</name>
    <name type="common">Mediterranean fruit fly</name>
    <name type="synonym">Tephritis capitata</name>
    <dbReference type="NCBI Taxonomy" id="7213"/>
    <lineage>
        <taxon>Eukaryota</taxon>
        <taxon>Metazoa</taxon>
        <taxon>Ecdysozoa</taxon>
        <taxon>Arthropoda</taxon>
        <taxon>Hexapoda</taxon>
        <taxon>Insecta</taxon>
        <taxon>Pterygota</taxon>
        <taxon>Neoptera</taxon>
        <taxon>Endopterygota</taxon>
        <taxon>Diptera</taxon>
        <taxon>Brachycera</taxon>
        <taxon>Muscomorpha</taxon>
        <taxon>Tephritoidea</taxon>
        <taxon>Tephritidae</taxon>
        <taxon>Ceratitis</taxon>
        <taxon>Ceratitis</taxon>
    </lineage>
</organism>
<dbReference type="Pfam" id="PF14529">
    <property type="entry name" value="Exo_endo_phos_2"/>
    <property type="match status" value="1"/>
</dbReference>
<evidence type="ECO:0000313" key="2">
    <source>
        <dbReference type="EMBL" id="CAD7003469.1"/>
    </source>
</evidence>